<evidence type="ECO:0000256" key="2">
    <source>
        <dbReference type="ARBA" id="ARBA00006906"/>
    </source>
</evidence>
<evidence type="ECO:0000256" key="1">
    <source>
        <dbReference type="ARBA" id="ARBA00004761"/>
    </source>
</evidence>
<dbReference type="EC" id="4.1.3.16" evidence="6"/>
<keyword evidence="7" id="KW-1185">Reference proteome</keyword>
<dbReference type="EMBL" id="JBHUIV010000002">
    <property type="protein sequence ID" value="MFD2200081.1"/>
    <property type="molecule type" value="Genomic_DNA"/>
</dbReference>
<organism evidence="6 7">
    <name type="scientific">Shivajiella indica</name>
    <dbReference type="NCBI Taxonomy" id="872115"/>
    <lineage>
        <taxon>Bacteria</taxon>
        <taxon>Pseudomonadati</taxon>
        <taxon>Bacteroidota</taxon>
        <taxon>Cytophagia</taxon>
        <taxon>Cytophagales</taxon>
        <taxon>Cyclobacteriaceae</taxon>
        <taxon>Shivajiella</taxon>
    </lineage>
</organism>
<comment type="caution">
    <text evidence="6">The sequence shown here is derived from an EMBL/GenBank/DDBJ whole genome shotgun (WGS) entry which is preliminary data.</text>
</comment>
<evidence type="ECO:0000256" key="3">
    <source>
        <dbReference type="ARBA" id="ARBA00011233"/>
    </source>
</evidence>
<dbReference type="Pfam" id="PF01081">
    <property type="entry name" value="Aldolase"/>
    <property type="match status" value="1"/>
</dbReference>
<reference evidence="7" key="1">
    <citation type="journal article" date="2019" name="Int. J. Syst. Evol. Microbiol.">
        <title>The Global Catalogue of Microorganisms (GCM) 10K type strain sequencing project: providing services to taxonomists for standard genome sequencing and annotation.</title>
        <authorList>
            <consortium name="The Broad Institute Genomics Platform"/>
            <consortium name="The Broad Institute Genome Sequencing Center for Infectious Disease"/>
            <person name="Wu L."/>
            <person name="Ma J."/>
        </authorList>
    </citation>
    <scope>NUCLEOTIDE SEQUENCE [LARGE SCALE GENOMIC DNA]</scope>
    <source>
        <strain evidence="7">KCTC 19812</strain>
    </source>
</reference>
<gene>
    <name evidence="6" type="primary">eda</name>
    <name evidence="6" type="ORF">ACFSKV_00790</name>
</gene>
<evidence type="ECO:0000313" key="6">
    <source>
        <dbReference type="EMBL" id="MFD2200081.1"/>
    </source>
</evidence>
<dbReference type="CDD" id="cd00452">
    <property type="entry name" value="KDPG_aldolase"/>
    <property type="match status" value="1"/>
</dbReference>
<dbReference type="InterPro" id="IPR000887">
    <property type="entry name" value="Aldlse_KDPG_KHG"/>
</dbReference>
<dbReference type="PANTHER" id="PTHR30246:SF1">
    <property type="entry name" value="2-DEHYDRO-3-DEOXY-6-PHOSPHOGALACTONATE ALDOLASE-RELATED"/>
    <property type="match status" value="1"/>
</dbReference>
<dbReference type="SUPFAM" id="SSF51569">
    <property type="entry name" value="Aldolase"/>
    <property type="match status" value="1"/>
</dbReference>
<dbReference type="NCBIfam" id="TIGR01182">
    <property type="entry name" value="eda"/>
    <property type="match status" value="1"/>
</dbReference>
<dbReference type="EC" id="4.1.2.14" evidence="6"/>
<dbReference type="GO" id="GO:0008675">
    <property type="term" value="F:2-dehydro-3-deoxy-phosphogluconate aldolase activity"/>
    <property type="evidence" value="ECO:0007669"/>
    <property type="project" value="UniProtKB-EC"/>
</dbReference>
<dbReference type="PANTHER" id="PTHR30246">
    <property type="entry name" value="2-KETO-3-DEOXY-6-PHOSPHOGLUCONATE ALDOLASE"/>
    <property type="match status" value="1"/>
</dbReference>
<accession>A0ABW5B3V9</accession>
<keyword evidence="4 6" id="KW-0456">Lyase</keyword>
<name>A0ABW5B3V9_9BACT</name>
<evidence type="ECO:0000313" key="7">
    <source>
        <dbReference type="Proteomes" id="UP001597414"/>
    </source>
</evidence>
<proteinExistence type="inferred from homology"/>
<dbReference type="Gene3D" id="3.20.20.70">
    <property type="entry name" value="Aldolase class I"/>
    <property type="match status" value="1"/>
</dbReference>
<comment type="similarity">
    <text evidence="2">Belongs to the KHG/KDPG aldolase family.</text>
</comment>
<sequence>MSLKESLSKNRILPAVTIQDERDALPIAEALLKGGLDIMEIAFRSKAAEGAIAQIRKNFPEMTVGAGTLINKEQVIKAVNAGAAFGLAPGFNPKVCRFAMEQKFEMIPGVITPSELENAYEMGFSILKIFPVGQFGGVELLKALNGPYGQLGILYIPMGGVNLGNLSEYLNVKNVIAVGGSWMASGKLVETKNFQFIQENVLQALLKINQAGI</sequence>
<evidence type="ECO:0000256" key="5">
    <source>
        <dbReference type="ARBA" id="ARBA00023277"/>
    </source>
</evidence>
<dbReference type="RefSeq" id="WP_380799625.1">
    <property type="nucleotide sequence ID" value="NZ_JBHUIV010000002.1"/>
</dbReference>
<comment type="subunit">
    <text evidence="3">Homotrimer.</text>
</comment>
<dbReference type="InterPro" id="IPR013785">
    <property type="entry name" value="Aldolase_TIM"/>
</dbReference>
<evidence type="ECO:0000256" key="4">
    <source>
        <dbReference type="ARBA" id="ARBA00023239"/>
    </source>
</evidence>
<protein>
    <submittedName>
        <fullName evidence="6">Bifunctional 4-hydroxy-2-oxoglutarate aldolase/2-dehydro-3-deoxy-phosphogluconate aldolase</fullName>
        <ecNumber evidence="6">4.1.2.14</ecNumber>
        <ecNumber evidence="6">4.1.3.16</ecNumber>
    </submittedName>
</protein>
<dbReference type="Proteomes" id="UP001597414">
    <property type="component" value="Unassembled WGS sequence"/>
</dbReference>
<comment type="pathway">
    <text evidence="1">Carbohydrate acid metabolism.</text>
</comment>
<keyword evidence="5" id="KW-0119">Carbohydrate metabolism</keyword>
<dbReference type="GO" id="GO:0008700">
    <property type="term" value="F:(R,S)-4-hydroxy-2-oxoglutarate aldolase activity"/>
    <property type="evidence" value="ECO:0007669"/>
    <property type="project" value="UniProtKB-EC"/>
</dbReference>